<dbReference type="HOGENOM" id="CLU_005545_0_0_1"/>
<evidence type="ECO:0000256" key="1">
    <source>
        <dbReference type="SAM" id="MobiDB-lite"/>
    </source>
</evidence>
<feature type="compositionally biased region" description="Basic and acidic residues" evidence="1">
    <location>
        <begin position="219"/>
        <end position="229"/>
    </location>
</feature>
<dbReference type="AlphaFoldDB" id="A0A0B4GFP6"/>
<feature type="region of interest" description="Disordered" evidence="1">
    <location>
        <begin position="22"/>
        <end position="143"/>
    </location>
</feature>
<keyword evidence="3" id="KW-1185">Reference proteome</keyword>
<feature type="region of interest" description="Disordered" evidence="1">
    <location>
        <begin position="440"/>
        <end position="472"/>
    </location>
</feature>
<proteinExistence type="predicted"/>
<name>A0A0B4GFP6_METGA</name>
<dbReference type="Proteomes" id="UP000031192">
    <property type="component" value="Unassembled WGS sequence"/>
</dbReference>
<feature type="region of interest" description="Disordered" evidence="1">
    <location>
        <begin position="394"/>
        <end position="428"/>
    </location>
</feature>
<reference evidence="2 3" key="1">
    <citation type="journal article" date="2014" name="Proc. Natl. Acad. Sci. U.S.A.">
        <title>Trajectory and genomic determinants of fungal-pathogen speciation and host adaptation.</title>
        <authorList>
            <person name="Hu X."/>
            <person name="Xiao G."/>
            <person name="Zheng P."/>
            <person name="Shang Y."/>
            <person name="Su Y."/>
            <person name="Zhang X."/>
            <person name="Liu X."/>
            <person name="Zhan S."/>
            <person name="St Leger R.J."/>
            <person name="Wang C."/>
        </authorList>
    </citation>
    <scope>NUCLEOTIDE SEQUENCE [LARGE SCALE GENOMIC DNA]</scope>
    <source>
        <strain evidence="2 3">ARSEF 977</strain>
    </source>
</reference>
<evidence type="ECO:0000313" key="3">
    <source>
        <dbReference type="Proteomes" id="UP000031192"/>
    </source>
</evidence>
<feature type="compositionally biased region" description="Low complexity" evidence="1">
    <location>
        <begin position="40"/>
        <end position="56"/>
    </location>
</feature>
<feature type="compositionally biased region" description="Low complexity" evidence="1">
    <location>
        <begin position="78"/>
        <end position="94"/>
    </location>
</feature>
<accession>A0A0B4GFP6</accession>
<evidence type="ECO:0000313" key="2">
    <source>
        <dbReference type="EMBL" id="KID85870.1"/>
    </source>
</evidence>
<feature type="region of interest" description="Disordered" evidence="1">
    <location>
        <begin position="338"/>
        <end position="377"/>
    </location>
</feature>
<feature type="compositionally biased region" description="Polar residues" evidence="1">
    <location>
        <begin position="440"/>
        <end position="450"/>
    </location>
</feature>
<feature type="region of interest" description="Disordered" evidence="1">
    <location>
        <begin position="177"/>
        <end position="257"/>
    </location>
</feature>
<dbReference type="EMBL" id="AZNH01000026">
    <property type="protein sequence ID" value="KID85870.1"/>
    <property type="molecule type" value="Genomic_DNA"/>
</dbReference>
<protein>
    <submittedName>
        <fullName evidence="2">Integral membrane protein</fullName>
    </submittedName>
</protein>
<gene>
    <name evidence="2" type="ORF">MGU_06979</name>
</gene>
<dbReference type="OrthoDB" id="5324692at2759"/>
<feature type="compositionally biased region" description="Polar residues" evidence="1">
    <location>
        <begin position="338"/>
        <end position="358"/>
    </location>
</feature>
<organism evidence="2 3">
    <name type="scientific">Metarhizium guizhouense (strain ARSEF 977)</name>
    <dbReference type="NCBI Taxonomy" id="1276136"/>
    <lineage>
        <taxon>Eukaryota</taxon>
        <taxon>Fungi</taxon>
        <taxon>Dikarya</taxon>
        <taxon>Ascomycota</taxon>
        <taxon>Pezizomycotina</taxon>
        <taxon>Sordariomycetes</taxon>
        <taxon>Hypocreomycetidae</taxon>
        <taxon>Hypocreales</taxon>
        <taxon>Clavicipitaceae</taxon>
        <taxon>Metarhizium</taxon>
    </lineage>
</organism>
<feature type="compositionally biased region" description="Polar residues" evidence="1">
    <location>
        <begin position="95"/>
        <end position="119"/>
    </location>
</feature>
<sequence length="1052" mass="115275">MDSFAKAFQKGLAKTVAAGQQQLQQRLSKHDQQNTSVNTYGTGPQAQAQYAYGNQGSHQAPPAAQQMYFPPPPGTRPSQYQSQAQQNSSSYGQYTPASVNSPHPSAAQSYGSHTGTPASQAGYHGYGHQPPPLPPRTSQQPLVNDASSYDKTASYRLQDTNAGGYFSAAATQHAYGMPDGQTAHGNLAPGVSPATRYPPPPPPRVNRQPGNTYYPYADYGKDTVYRPPEHCVNVDQGQSSAAPAEPVKNPSQHGATYVVSSPGVQQHQNETVSLSAANPDTWANTQTRPAAANTPSLQQYQPGAETGSTAPVLQTHQNAYGTSENTYSYNAPTTTFVNPYTPLENKQGSLTASNTAPDQQYRPVPAQEPSLPVNNTSYNEYTNTVYAQAYQPPLEAKQSPPAASHPSPPIQGPDRGGTAQHDQPQNDAASIAQQMNSLSIHGNQAASPDNTRGPLKNPKSKPPPVVASGPPRDIVRYCPEDRVVEYSLYWYHLPEIPGFLICTKCHEDHIRGTPLAGQFKRNLAEEGSSSTCRFWYPRVKDHLWKQALQRNDLDGLRTYATHRLTIPNCKGKEATTGKEGVKYYGMRNNEIKGFITCEACYEDKIAGTAFASSFTPRGGQGAEDKWICDTNSAYVNRALARFAENNDWAGFVEGATRRLQLPVCEGASKPASEGPWYVFRRKLDNFHACATCFMDKLALTAFEGAFDAVNQNVGFDAWMEMLGQRWTCDLTNNSLPVLVALEAALCDDDFDGFWETARTVSKLVPCTAKGIVRGNWWTLGGGCDDFDICEACYVGVFKTKGLGGFLEPAARDPEATLVCNFCPASPRFRQFANKYLEALDRGVFSYYADCVRKFAAVAPCPGIHHREKAKWWGYPEALFCEDCYVGFVADTPLAARLPVRGELDQRAQICQVWSPRMRGMWTEVCAAGEPGSGASDERVAAFRAFGDKRLQVYLQTVPRIKFLRDMKEMRMMNAMHQGQLSLMYSGMNSMAVLSGTTDGNLHGNSSLGWYETENGATGAQMFNNMQSGFANANRTDEWAEIMRLQALWCEVE</sequence>
<comment type="caution">
    <text evidence="2">The sequence shown here is derived from an EMBL/GenBank/DDBJ whole genome shotgun (WGS) entry which is preliminary data.</text>
</comment>